<dbReference type="Proteomes" id="UP000245624">
    <property type="component" value="Unassembled WGS sequence"/>
</dbReference>
<evidence type="ECO:0000256" key="1">
    <source>
        <dbReference type="SAM" id="Phobius"/>
    </source>
</evidence>
<keyword evidence="3" id="KW-1185">Reference proteome</keyword>
<dbReference type="AlphaFoldDB" id="A0A317L270"/>
<accession>A0A317L270</accession>
<keyword evidence="1" id="KW-0472">Membrane</keyword>
<reference evidence="2 3" key="1">
    <citation type="submission" date="2018-05" db="EMBL/GenBank/DDBJ databases">
        <title>Genomic analysis of Gracilibacillus dipsosauri DD1 reveals novel features of a salt-tolerant amylase.</title>
        <authorList>
            <person name="Deutch C.E."/>
            <person name="Yang S."/>
        </authorList>
    </citation>
    <scope>NUCLEOTIDE SEQUENCE [LARGE SCALE GENOMIC DNA]</scope>
    <source>
        <strain evidence="2 3">DD1</strain>
    </source>
</reference>
<comment type="caution">
    <text evidence="2">The sequence shown here is derived from an EMBL/GenBank/DDBJ whole genome shotgun (WGS) entry which is preliminary data.</text>
</comment>
<keyword evidence="1" id="KW-1133">Transmembrane helix</keyword>
<gene>
    <name evidence="2" type="ORF">DLJ74_03340</name>
</gene>
<proteinExistence type="predicted"/>
<sequence length="217" mass="24570">MIKSKSMFYISLVFLFVAILLNFPFPHSYPFGEVILIAWNIPIRFADGLITVGIVVIFLLIIGLFLLVSSLKKYRGRIGFLVFILIIFTPGFMVNAYQENFATGIYAVSYAAEESECRFEMKSGETVHGECELSFINYSNHDVPFTVEFNEYDDPPMVSLMNNNAPYKITLGANETKRIRLETDIDVSDIQNHVESGEAMGMDIIIRSKGKHRDIGI</sequence>
<keyword evidence="1" id="KW-0812">Transmembrane</keyword>
<feature type="transmembrane region" description="Helical" evidence="1">
    <location>
        <begin position="45"/>
        <end position="68"/>
    </location>
</feature>
<dbReference type="RefSeq" id="WP_109983349.1">
    <property type="nucleotide sequence ID" value="NZ_QGTD01000004.1"/>
</dbReference>
<feature type="transmembrane region" description="Helical" evidence="1">
    <location>
        <begin position="80"/>
        <end position="97"/>
    </location>
</feature>
<protein>
    <submittedName>
        <fullName evidence="2">Uncharacterized protein</fullName>
    </submittedName>
</protein>
<evidence type="ECO:0000313" key="3">
    <source>
        <dbReference type="Proteomes" id="UP000245624"/>
    </source>
</evidence>
<name>A0A317L270_9BACI</name>
<feature type="transmembrane region" description="Helical" evidence="1">
    <location>
        <begin position="7"/>
        <end position="25"/>
    </location>
</feature>
<dbReference type="EMBL" id="QGTD01000004">
    <property type="protein sequence ID" value="PWU69971.1"/>
    <property type="molecule type" value="Genomic_DNA"/>
</dbReference>
<organism evidence="2 3">
    <name type="scientific">Gracilibacillus dipsosauri</name>
    <dbReference type="NCBI Taxonomy" id="178340"/>
    <lineage>
        <taxon>Bacteria</taxon>
        <taxon>Bacillati</taxon>
        <taxon>Bacillota</taxon>
        <taxon>Bacilli</taxon>
        <taxon>Bacillales</taxon>
        <taxon>Bacillaceae</taxon>
        <taxon>Gracilibacillus</taxon>
    </lineage>
</organism>
<evidence type="ECO:0000313" key="2">
    <source>
        <dbReference type="EMBL" id="PWU69971.1"/>
    </source>
</evidence>
<dbReference type="OrthoDB" id="2476187at2"/>